<gene>
    <name evidence="3" type="ORF">UV73_C0001G0123</name>
</gene>
<organism evidence="3 4">
    <name type="scientific">Candidatus Gottesmanbacteria bacterium GW2011_GWA2_43_14</name>
    <dbReference type="NCBI Taxonomy" id="1618443"/>
    <lineage>
        <taxon>Bacteria</taxon>
        <taxon>Candidatus Gottesmaniibacteriota</taxon>
    </lineage>
</organism>
<proteinExistence type="predicted"/>
<dbReference type="Gene3D" id="3.90.550.10">
    <property type="entry name" value="Spore Coat Polysaccharide Biosynthesis Protein SpsA, Chain A"/>
    <property type="match status" value="1"/>
</dbReference>
<keyword evidence="1" id="KW-0812">Transmembrane</keyword>
<protein>
    <recommendedName>
        <fullName evidence="2">Glycosyltransferase 2-like domain-containing protein</fullName>
    </recommendedName>
</protein>
<name>A0A0G1DM31_9BACT</name>
<evidence type="ECO:0000313" key="4">
    <source>
        <dbReference type="Proteomes" id="UP000034894"/>
    </source>
</evidence>
<keyword evidence="1" id="KW-1133">Transmembrane helix</keyword>
<dbReference type="Pfam" id="PF00535">
    <property type="entry name" value="Glycos_transf_2"/>
    <property type="match status" value="1"/>
</dbReference>
<reference evidence="3 4" key="1">
    <citation type="journal article" date="2015" name="Nature">
        <title>rRNA introns, odd ribosomes, and small enigmatic genomes across a large radiation of phyla.</title>
        <authorList>
            <person name="Brown C.T."/>
            <person name="Hug L.A."/>
            <person name="Thomas B.C."/>
            <person name="Sharon I."/>
            <person name="Castelle C.J."/>
            <person name="Singh A."/>
            <person name="Wilkins M.J."/>
            <person name="Williams K.H."/>
            <person name="Banfield J.F."/>
        </authorList>
    </citation>
    <scope>NUCLEOTIDE SEQUENCE [LARGE SCALE GENOMIC DNA]</scope>
</reference>
<dbReference type="PANTHER" id="PTHR43685:SF2">
    <property type="entry name" value="GLYCOSYLTRANSFERASE 2-LIKE DOMAIN-CONTAINING PROTEIN"/>
    <property type="match status" value="1"/>
</dbReference>
<evidence type="ECO:0000256" key="1">
    <source>
        <dbReference type="SAM" id="Phobius"/>
    </source>
</evidence>
<feature type="domain" description="Glycosyltransferase 2-like" evidence="2">
    <location>
        <begin position="3"/>
        <end position="145"/>
    </location>
</feature>
<dbReference type="STRING" id="1618443.UV73_C0001G0123"/>
<keyword evidence="1" id="KW-0472">Membrane</keyword>
<dbReference type="InterPro" id="IPR050834">
    <property type="entry name" value="Glycosyltransf_2"/>
</dbReference>
<dbReference type="SUPFAM" id="SSF53448">
    <property type="entry name" value="Nucleotide-diphospho-sugar transferases"/>
    <property type="match status" value="1"/>
</dbReference>
<dbReference type="AlphaFoldDB" id="A0A0G1DM31"/>
<sequence length="281" mass="31910">MISVIIPVYNEQSTIKACLLSLCRQSVKPREIIVVDDGSTDGTAEAVREFIRSNRDCSVKLRKTAHRGPGLARNFAAAKTRGTILVFADSDMTFEHKFLEKLTLPIKTGKSKGTFNTDEEVANWDKPLSRCWNYFGGLPGRNRIKAEYGQVSPVFRAILKSEFLKSGGFTPIGYTDDWTLSRKLGYKADLAAGAKSYHYNPETFPEVYRQARWIGKNEFISGTLLRRLFNLFRYSPLYQIPRSLILSVKYRQLLLIPFSAVYSLGVTVSVVKSFFRESKYK</sequence>
<accession>A0A0G1DM31</accession>
<dbReference type="EMBL" id="LCFP01000001">
    <property type="protein sequence ID" value="KKS98602.1"/>
    <property type="molecule type" value="Genomic_DNA"/>
</dbReference>
<dbReference type="CDD" id="cd00761">
    <property type="entry name" value="Glyco_tranf_GTA_type"/>
    <property type="match status" value="1"/>
</dbReference>
<evidence type="ECO:0000259" key="2">
    <source>
        <dbReference type="Pfam" id="PF00535"/>
    </source>
</evidence>
<comment type="caution">
    <text evidence="3">The sequence shown here is derived from an EMBL/GenBank/DDBJ whole genome shotgun (WGS) entry which is preliminary data.</text>
</comment>
<feature type="transmembrane region" description="Helical" evidence="1">
    <location>
        <begin position="253"/>
        <end position="275"/>
    </location>
</feature>
<dbReference type="Proteomes" id="UP000034894">
    <property type="component" value="Unassembled WGS sequence"/>
</dbReference>
<dbReference type="InterPro" id="IPR029044">
    <property type="entry name" value="Nucleotide-diphossugar_trans"/>
</dbReference>
<dbReference type="InterPro" id="IPR001173">
    <property type="entry name" value="Glyco_trans_2-like"/>
</dbReference>
<dbReference type="PANTHER" id="PTHR43685">
    <property type="entry name" value="GLYCOSYLTRANSFERASE"/>
    <property type="match status" value="1"/>
</dbReference>
<evidence type="ECO:0000313" key="3">
    <source>
        <dbReference type="EMBL" id="KKS98602.1"/>
    </source>
</evidence>